<keyword evidence="7" id="KW-1185">Reference proteome</keyword>
<dbReference type="InterPro" id="IPR051407">
    <property type="entry name" value="Bact_OM_lipoprot/Surf_antigen"/>
</dbReference>
<evidence type="ECO:0000259" key="5">
    <source>
        <dbReference type="Pfam" id="PF05433"/>
    </source>
</evidence>
<feature type="compositionally biased region" description="Low complexity" evidence="3">
    <location>
        <begin position="54"/>
        <end position="74"/>
    </location>
</feature>
<sequence>MNKSGITEKKKSVHSLFIIAAVVLILFCGVGIASLMGWLPSKDNAGRPENTLSPPTEQAATAAVAPPTSATQSSQYAAGAGTINGEPAKGLVASGSSVGGNGGSSGVIAAPVVPANDERVATRGRDESLARERERERERDRAAERKRAAAAVCNNCGIVESVDEVKTRASGSGLGAAGGAVVGGLLGRQVGGGHGRDLATIAGAVGGAVVGNQVEGNVRATRAYDVTVRMHDGEIRKFNTDSAVWRAGDQVKVVNDRLQSR</sequence>
<proteinExistence type="predicted"/>
<dbReference type="GO" id="GO:0019867">
    <property type="term" value="C:outer membrane"/>
    <property type="evidence" value="ECO:0007669"/>
    <property type="project" value="InterPro"/>
</dbReference>
<evidence type="ECO:0000256" key="3">
    <source>
        <dbReference type="SAM" id="MobiDB-lite"/>
    </source>
</evidence>
<gene>
    <name evidence="6" type="ORF">IP91_01233</name>
</gene>
<keyword evidence="4" id="KW-1133">Transmembrane helix</keyword>
<evidence type="ECO:0000256" key="2">
    <source>
        <dbReference type="ARBA" id="ARBA00023136"/>
    </source>
</evidence>
<comment type="subcellular location">
    <subcellularLocation>
        <location evidence="1">Membrane</location>
    </subcellularLocation>
</comment>
<evidence type="ECO:0000313" key="7">
    <source>
        <dbReference type="Proteomes" id="UP000318431"/>
    </source>
</evidence>
<evidence type="ECO:0000313" key="6">
    <source>
        <dbReference type="EMBL" id="TWI70153.1"/>
    </source>
</evidence>
<feature type="region of interest" description="Disordered" evidence="3">
    <location>
        <begin position="46"/>
        <end position="76"/>
    </location>
</feature>
<evidence type="ECO:0000256" key="1">
    <source>
        <dbReference type="ARBA" id="ARBA00004370"/>
    </source>
</evidence>
<dbReference type="PANTHER" id="PTHR35603:SF2">
    <property type="entry name" value="OUTER MEMBRANE LIPOPROTEIN"/>
    <property type="match status" value="1"/>
</dbReference>
<feature type="region of interest" description="Disordered" evidence="3">
    <location>
        <begin position="118"/>
        <end position="140"/>
    </location>
</feature>
<feature type="domain" description="Glycine zipper 2TM" evidence="5">
    <location>
        <begin position="174"/>
        <end position="215"/>
    </location>
</feature>
<reference evidence="6 7" key="1">
    <citation type="journal article" date="2015" name="Stand. Genomic Sci.">
        <title>Genomic Encyclopedia of Bacterial and Archaeal Type Strains, Phase III: the genomes of soil and plant-associated and newly described type strains.</title>
        <authorList>
            <person name="Whitman W.B."/>
            <person name="Woyke T."/>
            <person name="Klenk H.P."/>
            <person name="Zhou Y."/>
            <person name="Lilburn T.G."/>
            <person name="Beck B.J."/>
            <person name="De Vos P."/>
            <person name="Vandamme P."/>
            <person name="Eisen J.A."/>
            <person name="Garrity G."/>
            <person name="Hugenholtz P."/>
            <person name="Kyrpides N.C."/>
        </authorList>
    </citation>
    <scope>NUCLEOTIDE SEQUENCE [LARGE SCALE GENOMIC DNA]</scope>
    <source>
        <strain evidence="6 7">CGMCC 1.10822</strain>
    </source>
</reference>
<comment type="caution">
    <text evidence="6">The sequence shown here is derived from an EMBL/GenBank/DDBJ whole genome shotgun (WGS) entry which is preliminary data.</text>
</comment>
<dbReference type="InterPro" id="IPR008816">
    <property type="entry name" value="Gly_zipper_2TM_dom"/>
</dbReference>
<dbReference type="RefSeq" id="WP_229473925.1">
    <property type="nucleotide sequence ID" value="NZ_VLLB01000001.1"/>
</dbReference>
<name>A0A562RMR2_9BURK</name>
<accession>A0A562RMR2</accession>
<dbReference type="Pfam" id="PF05433">
    <property type="entry name" value="Rick_17kDa_Anti"/>
    <property type="match status" value="1"/>
</dbReference>
<protein>
    <submittedName>
        <fullName evidence="6">Glycine zipper 2TM protein</fullName>
    </submittedName>
</protein>
<evidence type="ECO:0000256" key="4">
    <source>
        <dbReference type="SAM" id="Phobius"/>
    </source>
</evidence>
<keyword evidence="4" id="KW-0812">Transmembrane</keyword>
<dbReference type="AlphaFoldDB" id="A0A562RMR2"/>
<dbReference type="EMBL" id="VLLB01000001">
    <property type="protein sequence ID" value="TWI70153.1"/>
    <property type="molecule type" value="Genomic_DNA"/>
</dbReference>
<dbReference type="PANTHER" id="PTHR35603">
    <property type="match status" value="1"/>
</dbReference>
<dbReference type="Proteomes" id="UP000318431">
    <property type="component" value="Unassembled WGS sequence"/>
</dbReference>
<keyword evidence="2 4" id="KW-0472">Membrane</keyword>
<feature type="transmembrane region" description="Helical" evidence="4">
    <location>
        <begin position="12"/>
        <end position="39"/>
    </location>
</feature>
<organism evidence="6 7">
    <name type="scientific">Pseudoduganella lurida</name>
    <dbReference type="NCBI Taxonomy" id="1036180"/>
    <lineage>
        <taxon>Bacteria</taxon>
        <taxon>Pseudomonadati</taxon>
        <taxon>Pseudomonadota</taxon>
        <taxon>Betaproteobacteria</taxon>
        <taxon>Burkholderiales</taxon>
        <taxon>Oxalobacteraceae</taxon>
        <taxon>Telluria group</taxon>
        <taxon>Pseudoduganella</taxon>
    </lineage>
</organism>